<evidence type="ECO:0000256" key="2">
    <source>
        <dbReference type="ARBA" id="ARBA00012513"/>
    </source>
</evidence>
<dbReference type="Gene3D" id="3.80.10.10">
    <property type="entry name" value="Ribonuclease Inhibitor"/>
    <property type="match status" value="1"/>
</dbReference>
<dbReference type="InterPro" id="IPR024788">
    <property type="entry name" value="Malectin-like_Carb-bd_dom"/>
</dbReference>
<dbReference type="InterPro" id="IPR011009">
    <property type="entry name" value="Kinase-like_dom_sf"/>
</dbReference>
<keyword evidence="9" id="KW-0418">Kinase</keyword>
<dbReference type="EC" id="2.7.11.1" evidence="2"/>
<keyword evidence="19" id="KW-1185">Reference proteome</keyword>
<protein>
    <recommendedName>
        <fullName evidence="2">non-specific serine/threonine protein kinase</fullName>
        <ecNumber evidence="2">2.7.11.1</ecNumber>
    </recommendedName>
</protein>
<keyword evidence="10 16" id="KW-1133">Transmembrane helix</keyword>
<evidence type="ECO:0000313" key="21">
    <source>
        <dbReference type="RefSeq" id="XP_020098557.1"/>
    </source>
</evidence>
<dbReference type="RefSeq" id="XP_020098558.1">
    <property type="nucleotide sequence ID" value="XM_020242969.1"/>
</dbReference>
<dbReference type="GO" id="GO:0004674">
    <property type="term" value="F:protein serine/threonine kinase activity"/>
    <property type="evidence" value="ECO:0007669"/>
    <property type="project" value="UniProtKB-KW"/>
</dbReference>
<organism evidence="22">
    <name type="scientific">Ananas comosus</name>
    <name type="common">Pineapple</name>
    <name type="synonym">Ananas ananas</name>
    <dbReference type="NCBI Taxonomy" id="4615"/>
    <lineage>
        <taxon>Eukaryota</taxon>
        <taxon>Viridiplantae</taxon>
        <taxon>Streptophyta</taxon>
        <taxon>Embryophyta</taxon>
        <taxon>Tracheophyta</taxon>
        <taxon>Spermatophyta</taxon>
        <taxon>Magnoliopsida</taxon>
        <taxon>Liliopsida</taxon>
        <taxon>Poales</taxon>
        <taxon>Bromeliaceae</taxon>
        <taxon>Bromelioideae</taxon>
        <taxon>Ananas</taxon>
    </lineage>
</organism>
<keyword evidence="11 16" id="KW-0472">Membrane</keyword>
<keyword evidence="4" id="KW-0597">Phosphoprotein</keyword>
<evidence type="ECO:0000256" key="10">
    <source>
        <dbReference type="ARBA" id="ARBA00022989"/>
    </source>
</evidence>
<dbReference type="PANTHER" id="PTHR45631:SF204">
    <property type="entry name" value="OS01G0810800 PROTEIN"/>
    <property type="match status" value="1"/>
</dbReference>
<evidence type="ECO:0000256" key="13">
    <source>
        <dbReference type="ARBA" id="ARBA00047899"/>
    </source>
</evidence>
<dbReference type="Proteomes" id="UP000515123">
    <property type="component" value="Linkage group 11"/>
</dbReference>
<dbReference type="PANTHER" id="PTHR45631">
    <property type="entry name" value="OS07G0107800 PROTEIN-RELATED"/>
    <property type="match status" value="1"/>
</dbReference>
<dbReference type="GO" id="GO:0005524">
    <property type="term" value="F:ATP binding"/>
    <property type="evidence" value="ECO:0007669"/>
    <property type="project" value="InterPro"/>
</dbReference>
<evidence type="ECO:0000256" key="12">
    <source>
        <dbReference type="ARBA" id="ARBA00023170"/>
    </source>
</evidence>
<name>A0A6P5FYI8_ANACO</name>
<gene>
    <name evidence="20 21 22" type="primary">LOC109717288</name>
</gene>
<dbReference type="InterPro" id="IPR008271">
    <property type="entry name" value="Ser/Thr_kinase_AS"/>
</dbReference>
<dbReference type="SUPFAM" id="SSF56112">
    <property type="entry name" value="Protein kinase-like (PK-like)"/>
    <property type="match status" value="1"/>
</dbReference>
<evidence type="ECO:0000313" key="19">
    <source>
        <dbReference type="Proteomes" id="UP000515123"/>
    </source>
</evidence>
<dbReference type="InterPro" id="IPR001611">
    <property type="entry name" value="Leu-rich_rpt"/>
</dbReference>
<evidence type="ECO:0000256" key="15">
    <source>
        <dbReference type="SAM" id="MobiDB-lite"/>
    </source>
</evidence>
<evidence type="ECO:0000256" key="14">
    <source>
        <dbReference type="ARBA" id="ARBA00048679"/>
    </source>
</evidence>
<evidence type="ECO:0000313" key="20">
    <source>
        <dbReference type="RefSeq" id="XP_020098556.1"/>
    </source>
</evidence>
<sequence length="926" mass="102360">MTAWKFAITAVAVAFSFVAIVQVRGQPSTEGFISIDCGTPDGYNHTDNTNIQYVSDDQYIDSGVNKRIAQNYINSSIPIQDVTARSFPSGSRNCYTLKPVTADQKYLLRATFMYGNYDGQQSENPNTSIQFDLYIGVDLWKTVNISDASAEYRVEAITLALADFISVCLINTGSGTPFISALELRPIKPAMYPEAVANQSIVLYLRRTYKPSSNQIFRFPDDPYDRIWASYTEIPSDWTTISTNATIQDNQNDRFNAPSTVLQTAVTPIRSPTMTFLQLDRESGPTAPQYYVVFYFTELQSLNTNAVREFSIYFDGSYQWHAPYRPAYLISDYIYSISPWYGYAHYIFSLNATANSTLPPFINAFEVYTPMFLSNAVTDVSDADAIMAVKAQYQVKRNWMGDPCNPTEYAWDGLNCSYTASPSRITSVNLSSSRLAGRISDSFSMLQAMESIDLSNNNLTGGIPYSLANISSLQVLNLTNNNLSGPVPDALLKKADAGLLILRVDDYLLLCNASTCPCNGSSCQNTISTVKKIPKPVIVILAVIPAILLAVLVLTLAITRGTMCGKLPDSHHDSFVPPYVENPSETPGEPEEPWIPRTKRRFTYMELNNVTNNFSRVIGSGGFGVVYHGYLENETEKNVTEVTVKVCHEISSQGTKQLHAEAESLTHVFHKNLVSLVGYCMDGDKLGLVYEYMPQGSLHDHLRGTSGVFRALNWGERLRIALEAAQGLDYMHTGCQIVHRDVKTSNILLGQNLEAKIADFGLAKMIGGNEHVSLMSVCGTPGYIDPESLRTLRLTEKSDVYSFGVVLLEIITGELPILQGQGEEIIHLVKHVSQFIARGDIKEIVDSALRGEYDLNSVWKVMDMAMRCTAEAAVERPTMTEVVMQLKDSLITETTHAKSKSSYGDSSETSQISISGTTTMSIGPSS</sequence>
<evidence type="ECO:0000256" key="6">
    <source>
        <dbReference type="ARBA" id="ARBA00022692"/>
    </source>
</evidence>
<keyword evidence="6 16" id="KW-0812">Transmembrane</keyword>
<feature type="transmembrane region" description="Helical" evidence="16">
    <location>
        <begin position="537"/>
        <end position="558"/>
    </location>
</feature>
<evidence type="ECO:0000256" key="7">
    <source>
        <dbReference type="ARBA" id="ARBA00022729"/>
    </source>
</evidence>
<dbReference type="InterPro" id="IPR032675">
    <property type="entry name" value="LRR_dom_sf"/>
</dbReference>
<dbReference type="SMART" id="SM00220">
    <property type="entry name" value="S_TKc"/>
    <property type="match status" value="1"/>
</dbReference>
<evidence type="ECO:0000256" key="8">
    <source>
        <dbReference type="ARBA" id="ARBA00022737"/>
    </source>
</evidence>
<dbReference type="OrthoDB" id="785492at2759"/>
<evidence type="ECO:0000313" key="22">
    <source>
        <dbReference type="RefSeq" id="XP_020098558.1"/>
    </source>
</evidence>
<dbReference type="InterPro" id="IPR000719">
    <property type="entry name" value="Prot_kinase_dom"/>
</dbReference>
<keyword evidence="12" id="KW-0675">Receptor</keyword>
<comment type="catalytic activity">
    <reaction evidence="14">
        <text>L-seryl-[protein] + ATP = O-phospho-L-seryl-[protein] + ADP + H(+)</text>
        <dbReference type="Rhea" id="RHEA:17989"/>
        <dbReference type="Rhea" id="RHEA-COMP:9863"/>
        <dbReference type="Rhea" id="RHEA-COMP:11604"/>
        <dbReference type="ChEBI" id="CHEBI:15378"/>
        <dbReference type="ChEBI" id="CHEBI:29999"/>
        <dbReference type="ChEBI" id="CHEBI:30616"/>
        <dbReference type="ChEBI" id="CHEBI:83421"/>
        <dbReference type="ChEBI" id="CHEBI:456216"/>
        <dbReference type="EC" id="2.7.11.1"/>
    </reaction>
</comment>
<keyword evidence="8" id="KW-0677">Repeat</keyword>
<comment type="subcellular location">
    <subcellularLocation>
        <location evidence="1">Membrane</location>
        <topology evidence="1">Single-pass membrane protein</topology>
    </subcellularLocation>
</comment>
<feature type="region of interest" description="Disordered" evidence="15">
    <location>
        <begin position="575"/>
        <end position="594"/>
    </location>
</feature>
<dbReference type="GeneID" id="109717288"/>
<evidence type="ECO:0000256" key="9">
    <source>
        <dbReference type="ARBA" id="ARBA00022777"/>
    </source>
</evidence>
<evidence type="ECO:0000256" key="17">
    <source>
        <dbReference type="SAM" id="SignalP"/>
    </source>
</evidence>
<dbReference type="FunFam" id="1.10.510.10:FF:000146">
    <property type="entry name" value="LRR receptor-like serine/threonine-protein kinase IOS1"/>
    <property type="match status" value="1"/>
</dbReference>
<evidence type="ECO:0000256" key="3">
    <source>
        <dbReference type="ARBA" id="ARBA00022527"/>
    </source>
</evidence>
<dbReference type="FunFam" id="3.80.10.10:FF:000129">
    <property type="entry name" value="Leucine-rich repeat receptor-like kinase"/>
    <property type="match status" value="1"/>
</dbReference>
<evidence type="ECO:0000259" key="18">
    <source>
        <dbReference type="PROSITE" id="PS50011"/>
    </source>
</evidence>
<evidence type="ECO:0000256" key="1">
    <source>
        <dbReference type="ARBA" id="ARBA00004167"/>
    </source>
</evidence>
<keyword evidence="7 17" id="KW-0732">Signal</keyword>
<feature type="domain" description="Protein kinase" evidence="18">
    <location>
        <begin position="612"/>
        <end position="891"/>
    </location>
</feature>
<evidence type="ECO:0000256" key="16">
    <source>
        <dbReference type="SAM" id="Phobius"/>
    </source>
</evidence>
<dbReference type="Pfam" id="PF12819">
    <property type="entry name" value="Malectin_like"/>
    <property type="match status" value="1"/>
</dbReference>
<accession>A0A6P5FYI8</accession>
<reference evidence="19" key="1">
    <citation type="journal article" date="2015" name="Nat. Genet.">
        <title>The pineapple genome and the evolution of CAM photosynthesis.</title>
        <authorList>
            <person name="Ming R."/>
            <person name="VanBuren R."/>
            <person name="Wai C.M."/>
            <person name="Tang H."/>
            <person name="Schatz M.C."/>
            <person name="Bowers J.E."/>
            <person name="Lyons E."/>
            <person name="Wang M.L."/>
            <person name="Chen J."/>
            <person name="Biggers E."/>
            <person name="Zhang J."/>
            <person name="Huang L."/>
            <person name="Zhang L."/>
            <person name="Miao W."/>
            <person name="Zhang J."/>
            <person name="Ye Z."/>
            <person name="Miao C."/>
            <person name="Lin Z."/>
            <person name="Wang H."/>
            <person name="Zhou H."/>
            <person name="Yim W.C."/>
            <person name="Priest H.D."/>
            <person name="Zheng C."/>
            <person name="Woodhouse M."/>
            <person name="Edger P.P."/>
            <person name="Guyot R."/>
            <person name="Guo H.B."/>
            <person name="Guo H."/>
            <person name="Zheng G."/>
            <person name="Singh R."/>
            <person name="Sharma A."/>
            <person name="Min X."/>
            <person name="Zheng Y."/>
            <person name="Lee H."/>
            <person name="Gurtowski J."/>
            <person name="Sedlazeck F.J."/>
            <person name="Harkess A."/>
            <person name="McKain M.R."/>
            <person name="Liao Z."/>
            <person name="Fang J."/>
            <person name="Liu J."/>
            <person name="Zhang X."/>
            <person name="Zhang Q."/>
            <person name="Hu W."/>
            <person name="Qin Y."/>
            <person name="Wang K."/>
            <person name="Chen L.Y."/>
            <person name="Shirley N."/>
            <person name="Lin Y.R."/>
            <person name="Liu L.Y."/>
            <person name="Hernandez A.G."/>
            <person name="Wright C.L."/>
            <person name="Bulone V."/>
            <person name="Tuskan G.A."/>
            <person name="Heath K."/>
            <person name="Zee F."/>
            <person name="Moore P.H."/>
            <person name="Sunkar R."/>
            <person name="Leebens-Mack J.H."/>
            <person name="Mockler T."/>
            <person name="Bennetzen J.L."/>
            <person name="Freeling M."/>
            <person name="Sankoff D."/>
            <person name="Paterson A.H."/>
            <person name="Zhu X."/>
            <person name="Yang X."/>
            <person name="Smith J.A."/>
            <person name="Cushman J.C."/>
            <person name="Paull R.E."/>
            <person name="Yu Q."/>
        </authorList>
    </citation>
    <scope>NUCLEOTIDE SEQUENCE [LARGE SCALE GENOMIC DNA]</scope>
    <source>
        <strain evidence="19">cv. F153</strain>
    </source>
</reference>
<reference evidence="20 21" key="2">
    <citation type="submission" date="2025-04" db="UniProtKB">
        <authorList>
            <consortium name="RefSeq"/>
        </authorList>
    </citation>
    <scope>IDENTIFICATION</scope>
    <source>
        <tissue evidence="20 21">Leaf</tissue>
    </source>
</reference>
<feature type="signal peptide" evidence="17">
    <location>
        <begin position="1"/>
        <end position="25"/>
    </location>
</feature>
<keyword evidence="5" id="KW-0433">Leucine-rich repeat</keyword>
<evidence type="ECO:0000256" key="11">
    <source>
        <dbReference type="ARBA" id="ARBA00023136"/>
    </source>
</evidence>
<dbReference type="Pfam" id="PF07714">
    <property type="entry name" value="PK_Tyr_Ser-Thr"/>
    <property type="match status" value="1"/>
</dbReference>
<dbReference type="InterPro" id="IPR001245">
    <property type="entry name" value="Ser-Thr/Tyr_kinase_cat_dom"/>
</dbReference>
<dbReference type="Pfam" id="PF13855">
    <property type="entry name" value="LRR_8"/>
    <property type="match status" value="1"/>
</dbReference>
<evidence type="ECO:0000256" key="4">
    <source>
        <dbReference type="ARBA" id="ARBA00022553"/>
    </source>
</evidence>
<keyword evidence="3" id="KW-0723">Serine/threonine-protein kinase</keyword>
<dbReference type="RefSeq" id="XP_020098556.1">
    <property type="nucleotide sequence ID" value="XM_020242967.1"/>
</dbReference>
<comment type="catalytic activity">
    <reaction evidence="13">
        <text>L-threonyl-[protein] + ATP = O-phospho-L-threonyl-[protein] + ADP + H(+)</text>
        <dbReference type="Rhea" id="RHEA:46608"/>
        <dbReference type="Rhea" id="RHEA-COMP:11060"/>
        <dbReference type="Rhea" id="RHEA-COMP:11605"/>
        <dbReference type="ChEBI" id="CHEBI:15378"/>
        <dbReference type="ChEBI" id="CHEBI:30013"/>
        <dbReference type="ChEBI" id="CHEBI:30616"/>
        <dbReference type="ChEBI" id="CHEBI:61977"/>
        <dbReference type="ChEBI" id="CHEBI:456216"/>
        <dbReference type="EC" id="2.7.11.1"/>
    </reaction>
</comment>
<evidence type="ECO:0000256" key="5">
    <source>
        <dbReference type="ARBA" id="ARBA00022614"/>
    </source>
</evidence>
<dbReference type="RefSeq" id="XP_020098557.1">
    <property type="nucleotide sequence ID" value="XM_020242968.1"/>
</dbReference>
<dbReference type="Gene3D" id="1.10.510.10">
    <property type="entry name" value="Transferase(Phosphotransferase) domain 1"/>
    <property type="match status" value="1"/>
</dbReference>
<dbReference type="GO" id="GO:0016020">
    <property type="term" value="C:membrane"/>
    <property type="evidence" value="ECO:0007669"/>
    <property type="project" value="UniProtKB-SubCell"/>
</dbReference>
<dbReference type="Gene3D" id="3.30.200.20">
    <property type="entry name" value="Phosphorylase Kinase, domain 1"/>
    <property type="match status" value="1"/>
</dbReference>
<dbReference type="AlphaFoldDB" id="A0A6P5FYI8"/>
<feature type="region of interest" description="Disordered" evidence="15">
    <location>
        <begin position="897"/>
        <end position="926"/>
    </location>
</feature>
<dbReference type="PROSITE" id="PS50011">
    <property type="entry name" value="PROTEIN_KINASE_DOM"/>
    <property type="match status" value="1"/>
</dbReference>
<feature type="chain" id="PRO_5044648067" description="non-specific serine/threonine protein kinase" evidence="17">
    <location>
        <begin position="26"/>
        <end position="926"/>
    </location>
</feature>
<keyword evidence="9" id="KW-0808">Transferase</keyword>
<dbReference type="SUPFAM" id="SSF52058">
    <property type="entry name" value="L domain-like"/>
    <property type="match status" value="1"/>
</dbReference>
<dbReference type="PROSITE" id="PS00108">
    <property type="entry name" value="PROTEIN_KINASE_ST"/>
    <property type="match status" value="1"/>
</dbReference>
<proteinExistence type="predicted"/>
<feature type="compositionally biased region" description="Polar residues" evidence="15">
    <location>
        <begin position="900"/>
        <end position="926"/>
    </location>
</feature>